<name>A0A6B0UJU3_IXORI</name>
<keyword evidence="2" id="KW-0732">Signal</keyword>
<reference evidence="3" key="1">
    <citation type="submission" date="2019-12" db="EMBL/GenBank/DDBJ databases">
        <title>An insight into the sialome of adult female Ixodes ricinus ticks feeding for 6 days.</title>
        <authorList>
            <person name="Perner J."/>
            <person name="Ribeiro J.M.C."/>
        </authorList>
    </citation>
    <scope>NUCLEOTIDE SEQUENCE</scope>
    <source>
        <strain evidence="3">Semi-engorged</strain>
        <tissue evidence="3">Salivary glands</tissue>
    </source>
</reference>
<proteinExistence type="predicted"/>
<protein>
    <submittedName>
        <fullName evidence="3">Putative secreted protein</fullName>
    </submittedName>
</protein>
<feature type="chain" id="PRO_5025469329" evidence="2">
    <location>
        <begin position="23"/>
        <end position="111"/>
    </location>
</feature>
<evidence type="ECO:0000256" key="2">
    <source>
        <dbReference type="SAM" id="SignalP"/>
    </source>
</evidence>
<dbReference type="AlphaFoldDB" id="A0A6B0UJU3"/>
<evidence type="ECO:0000256" key="1">
    <source>
        <dbReference type="SAM" id="MobiDB-lite"/>
    </source>
</evidence>
<feature type="signal peptide" evidence="2">
    <location>
        <begin position="1"/>
        <end position="22"/>
    </location>
</feature>
<feature type="region of interest" description="Disordered" evidence="1">
    <location>
        <begin position="33"/>
        <end position="83"/>
    </location>
</feature>
<organism evidence="3">
    <name type="scientific">Ixodes ricinus</name>
    <name type="common">Common tick</name>
    <name type="synonym">Acarus ricinus</name>
    <dbReference type="NCBI Taxonomy" id="34613"/>
    <lineage>
        <taxon>Eukaryota</taxon>
        <taxon>Metazoa</taxon>
        <taxon>Ecdysozoa</taxon>
        <taxon>Arthropoda</taxon>
        <taxon>Chelicerata</taxon>
        <taxon>Arachnida</taxon>
        <taxon>Acari</taxon>
        <taxon>Parasitiformes</taxon>
        <taxon>Ixodida</taxon>
        <taxon>Ixodoidea</taxon>
        <taxon>Ixodidae</taxon>
        <taxon>Ixodinae</taxon>
        <taxon>Ixodes</taxon>
    </lineage>
</organism>
<feature type="compositionally biased region" description="Acidic residues" evidence="1">
    <location>
        <begin position="33"/>
        <end position="42"/>
    </location>
</feature>
<evidence type="ECO:0000313" key="3">
    <source>
        <dbReference type="EMBL" id="MXU89861.1"/>
    </source>
</evidence>
<dbReference type="EMBL" id="GIFC01007778">
    <property type="protein sequence ID" value="MXU89861.1"/>
    <property type="molecule type" value="Transcribed_RNA"/>
</dbReference>
<accession>A0A6B0UJU3</accession>
<sequence>MAKIINSLILVTAIITLQGVISTSSKINTYESIEYDGDDSEESTAPLTKTEATTITPPETIPAPSPNKTATNEEPENKLGGAGNALRSNLIISRSTSFPFQTYFMQRSCAK</sequence>
<feature type="compositionally biased region" description="Low complexity" evidence="1">
    <location>
        <begin position="43"/>
        <end position="58"/>
    </location>
</feature>